<gene>
    <name evidence="4" type="ORF">BON30_18675</name>
</gene>
<accession>A0A1L9BB81</accession>
<evidence type="ECO:0000256" key="3">
    <source>
        <dbReference type="PIRSR" id="PIRSR001227-2"/>
    </source>
</evidence>
<dbReference type="Gene3D" id="1.10.1400.10">
    <property type="match status" value="1"/>
</dbReference>
<comment type="similarity">
    <text evidence="1">Belongs to the peptidase S45 family.</text>
</comment>
<dbReference type="Gene3D" id="1.10.439.10">
    <property type="entry name" value="Penicillin Amidohydrolase, domain 1"/>
    <property type="match status" value="1"/>
</dbReference>
<protein>
    <recommendedName>
        <fullName evidence="6">Penicillin acylase family protein</fullName>
    </recommendedName>
</protein>
<dbReference type="SUPFAM" id="SSF56235">
    <property type="entry name" value="N-terminal nucleophile aminohydrolases (Ntn hydrolases)"/>
    <property type="match status" value="1"/>
</dbReference>
<dbReference type="GO" id="GO:0017000">
    <property type="term" value="P:antibiotic biosynthetic process"/>
    <property type="evidence" value="ECO:0007669"/>
    <property type="project" value="InterPro"/>
</dbReference>
<dbReference type="STRING" id="83449.BON30_18675"/>
<dbReference type="PIRSF" id="PIRSF001227">
    <property type="entry name" value="Pen_acylase"/>
    <property type="match status" value="1"/>
</dbReference>
<keyword evidence="3" id="KW-0106">Calcium</keyword>
<reference evidence="4 5" key="2">
    <citation type="submission" date="2016-12" db="EMBL/GenBank/DDBJ databases">
        <title>Draft Genome Sequence of Cystobacter ferrugineus Strain Cbfe23.</title>
        <authorList>
            <person name="Akbar S."/>
            <person name="Dowd S.E."/>
            <person name="Stevens D.C."/>
        </authorList>
    </citation>
    <scope>NUCLEOTIDE SEQUENCE [LARGE SCALE GENOMIC DNA]</scope>
    <source>
        <strain evidence="4 5">Cbfe23</strain>
    </source>
</reference>
<comment type="cofactor">
    <cofactor evidence="3">
        <name>Ca(2+)</name>
        <dbReference type="ChEBI" id="CHEBI:29108"/>
    </cofactor>
    <text evidence="3">Binds 1 Ca(2+) ion per dimer.</text>
</comment>
<dbReference type="PANTHER" id="PTHR34218">
    <property type="entry name" value="PEPTIDASE S45 PENICILLIN AMIDASE"/>
    <property type="match status" value="1"/>
</dbReference>
<evidence type="ECO:0008006" key="6">
    <source>
        <dbReference type="Google" id="ProtNLM"/>
    </source>
</evidence>
<feature type="active site" description="Nucleophile" evidence="2">
    <location>
        <position position="214"/>
    </location>
</feature>
<evidence type="ECO:0000256" key="1">
    <source>
        <dbReference type="ARBA" id="ARBA00006586"/>
    </source>
</evidence>
<evidence type="ECO:0000313" key="4">
    <source>
        <dbReference type="EMBL" id="OJH39522.1"/>
    </source>
</evidence>
<comment type="caution">
    <text evidence="4">The sequence shown here is derived from an EMBL/GenBank/DDBJ whole genome shotgun (WGS) entry which is preliminary data.</text>
</comment>
<evidence type="ECO:0000256" key="2">
    <source>
        <dbReference type="PIRSR" id="PIRSR001227-1"/>
    </source>
</evidence>
<reference evidence="5" key="1">
    <citation type="submission" date="2016-11" db="EMBL/GenBank/DDBJ databases">
        <authorList>
            <person name="Shukria A."/>
            <person name="Stevens D.C."/>
        </authorList>
    </citation>
    <scope>NUCLEOTIDE SEQUENCE [LARGE SCALE GENOMIC DNA]</scope>
    <source>
        <strain evidence="5">Cbfe23</strain>
    </source>
</reference>
<dbReference type="EMBL" id="MPIN01000004">
    <property type="protein sequence ID" value="OJH39522.1"/>
    <property type="molecule type" value="Genomic_DNA"/>
</dbReference>
<feature type="binding site" evidence="3">
    <location>
        <position position="286"/>
    </location>
    <ligand>
        <name>Ca(2+)</name>
        <dbReference type="ChEBI" id="CHEBI:29108"/>
    </ligand>
</feature>
<keyword evidence="3" id="KW-0479">Metal-binding</keyword>
<dbReference type="GO" id="GO:0046872">
    <property type="term" value="F:metal ion binding"/>
    <property type="evidence" value="ECO:0007669"/>
    <property type="project" value="UniProtKB-KW"/>
</dbReference>
<dbReference type="PANTHER" id="PTHR34218:SF4">
    <property type="entry name" value="ACYL-HOMOSERINE LACTONE ACYLASE QUIP"/>
    <property type="match status" value="1"/>
</dbReference>
<feature type="binding site" evidence="3">
    <location>
        <position position="114"/>
    </location>
    <ligand>
        <name>Ca(2+)</name>
        <dbReference type="ChEBI" id="CHEBI:29108"/>
    </ligand>
</feature>
<dbReference type="GO" id="GO:0016811">
    <property type="term" value="F:hydrolase activity, acting on carbon-nitrogen (but not peptide) bonds, in linear amides"/>
    <property type="evidence" value="ECO:0007669"/>
    <property type="project" value="InterPro"/>
</dbReference>
<dbReference type="Gene3D" id="3.60.20.10">
    <property type="entry name" value="Glutamine Phosphoribosylpyrophosphate, subunit 1, domain 1"/>
    <property type="match status" value="3"/>
</dbReference>
<dbReference type="InterPro" id="IPR043147">
    <property type="entry name" value="Penicillin_amidase_A-knob"/>
</dbReference>
<evidence type="ECO:0000313" key="5">
    <source>
        <dbReference type="Proteomes" id="UP000182229"/>
    </source>
</evidence>
<name>A0A1L9BB81_9BACT</name>
<dbReference type="AlphaFoldDB" id="A0A1L9BB81"/>
<dbReference type="InterPro" id="IPR023343">
    <property type="entry name" value="Penicillin_amidase_dom1"/>
</dbReference>
<dbReference type="InterPro" id="IPR002692">
    <property type="entry name" value="S45"/>
</dbReference>
<dbReference type="Pfam" id="PF01804">
    <property type="entry name" value="Penicil_amidase"/>
    <property type="match status" value="1"/>
</dbReference>
<dbReference type="InterPro" id="IPR029055">
    <property type="entry name" value="Ntn_hydrolases_N"/>
</dbReference>
<feature type="binding site" evidence="3">
    <location>
        <position position="289"/>
    </location>
    <ligand>
        <name>Ca(2+)</name>
        <dbReference type="ChEBI" id="CHEBI:29108"/>
    </ligand>
</feature>
<proteinExistence type="inferred from homology"/>
<organism evidence="4 5">
    <name type="scientific">Cystobacter ferrugineus</name>
    <dbReference type="NCBI Taxonomy" id="83449"/>
    <lineage>
        <taxon>Bacteria</taxon>
        <taxon>Pseudomonadati</taxon>
        <taxon>Myxococcota</taxon>
        <taxon>Myxococcia</taxon>
        <taxon>Myxococcales</taxon>
        <taxon>Cystobacterineae</taxon>
        <taxon>Archangiaceae</taxon>
        <taxon>Cystobacter</taxon>
    </lineage>
</organism>
<keyword evidence="5" id="KW-1185">Reference proteome</keyword>
<sequence length="873" mass="95039">MHAQDRLFQMDVRRRQASGTLAELLGAQALPSDVRMRTFGLRRAAERSLSVLSVRARAGLQAYAEGVNAYVARNPLPPEYAELRLTRVEPWTPVDSIAYLKLLLFFLSFELDIEDTVTLMAYQQAGLERGFNGTALYFQDVNRVQPFTPASTVPDSGAPVPWRPLPSALETDAVAARLDPAVLRLARQYREQGSAIPRLQEVEDELRAMGNLGSNAWVVSGRYTATGRPLFANDPHLPTEAPSAIYPIHLRSPSLDVAGGGFAGLPLVSFGHNRHVSWGITHNPTDVTDTFSERVVRDANSPSGLSTLYLGRREPVLALREVFRANRRGGGLDDIAVVPPGAGVPEFIYLVPRRDNGPLLTFDVEAGVGLSVQYTGFGATRDIEAAFHTSEARNLEEFRRASLYLDTGSSNLAYADIEGHIAYITTGEIPLREDLQAGYVAGLPPFFIRNGTGGNEWLAVRNPRPVQSIPYEILPVEELPQAIDPPAGWFANANNDPVALTLDNDPLNQLRPGGGLYYLSASYNRFRAGRITQVLRAQVAAGHVSLGDMEALQADTVLLDAQFFTPYLVRALTSGQDSGEPLLRELARRPDVAEAVGRLARWDFTTPTGIPEGYDASDVDGLRVAPTRAEVEASIAATLYSVWRGQLVREVIDRTLVANGIAREADGSRALVAVRHLLETFDGRGGVGASGLDFFARPGVASAEARRDVALLSAMARALELLRGPGFAPAFGGSARQEDYRWGRLHRVLFNHPLGPPYSIPPAGGTFPPPLEGLPGIPVDGGFETVDQSTHVVRGESAQAFMTFFVPGHRLVADLSRRRVRAHYSLSGGVSGVPGDPRSVELLPRWLTNDFIPLLTQPEELLRNIRSVDCFVP</sequence>
<dbReference type="InterPro" id="IPR014395">
    <property type="entry name" value="Pen/GL7ACA/AHL_acylase"/>
</dbReference>
<dbReference type="Proteomes" id="UP000182229">
    <property type="component" value="Unassembled WGS sequence"/>
</dbReference>